<dbReference type="Proteomes" id="UP001328107">
    <property type="component" value="Unassembled WGS sequence"/>
</dbReference>
<evidence type="ECO:0000313" key="2">
    <source>
        <dbReference type="Proteomes" id="UP001328107"/>
    </source>
</evidence>
<keyword evidence="2" id="KW-1185">Reference proteome</keyword>
<dbReference type="EMBL" id="BTRK01000004">
    <property type="protein sequence ID" value="GMR49020.1"/>
    <property type="molecule type" value="Genomic_DNA"/>
</dbReference>
<dbReference type="AlphaFoldDB" id="A0AAN5I2F2"/>
<evidence type="ECO:0000313" key="1">
    <source>
        <dbReference type="EMBL" id="GMR49020.1"/>
    </source>
</evidence>
<reference evidence="2" key="1">
    <citation type="submission" date="2022-10" db="EMBL/GenBank/DDBJ databases">
        <title>Genome assembly of Pristionchus species.</title>
        <authorList>
            <person name="Yoshida K."/>
            <person name="Sommer R.J."/>
        </authorList>
    </citation>
    <scope>NUCLEOTIDE SEQUENCE [LARGE SCALE GENOMIC DNA]</scope>
    <source>
        <strain evidence="2">RS5460</strain>
    </source>
</reference>
<sequence>MSITAIGTFQNWHYQQLTPTCRIMRCERAGVNVDYFTLLLRVAGLSAVVHPKEVIEDPEYMDMLGNGSLQQGASIVLGDLNPPPQVNFALPITGVTYGYIVKEDRTEIRDLLDKLEWEDYNALIWPYFPLKVYCKDEECVKWNELKSIGAISLPEKNDAYFKQLAEGSKLVGFASIGDELLRGDVVVYNRRDRLLFIADQNLCEQPFSFMISKKRKDLVEVFNRAIAMTSSVYPRMMTRYLSPYGVYSEKIHNMEVSQLTLSNFEPVWQFFAV</sequence>
<organism evidence="1 2">
    <name type="scientific">Pristionchus mayeri</name>
    <dbReference type="NCBI Taxonomy" id="1317129"/>
    <lineage>
        <taxon>Eukaryota</taxon>
        <taxon>Metazoa</taxon>
        <taxon>Ecdysozoa</taxon>
        <taxon>Nematoda</taxon>
        <taxon>Chromadorea</taxon>
        <taxon>Rhabditida</taxon>
        <taxon>Rhabditina</taxon>
        <taxon>Diplogasteromorpha</taxon>
        <taxon>Diplogasteroidea</taxon>
        <taxon>Neodiplogasteridae</taxon>
        <taxon>Pristionchus</taxon>
    </lineage>
</organism>
<comment type="caution">
    <text evidence="1">The sequence shown here is derived from an EMBL/GenBank/DDBJ whole genome shotgun (WGS) entry which is preliminary data.</text>
</comment>
<protein>
    <submittedName>
        <fullName evidence="1">Uncharacterized protein</fullName>
    </submittedName>
</protein>
<dbReference type="SUPFAM" id="SSF53850">
    <property type="entry name" value="Periplasmic binding protein-like II"/>
    <property type="match status" value="1"/>
</dbReference>
<proteinExistence type="predicted"/>
<name>A0AAN5I2F2_9BILA</name>
<accession>A0AAN5I2F2</accession>
<gene>
    <name evidence="1" type="ORF">PMAYCL1PPCAC_19215</name>
</gene>
<feature type="non-terminal residue" evidence="1">
    <location>
        <position position="273"/>
    </location>
</feature>